<evidence type="ECO:0000256" key="2">
    <source>
        <dbReference type="ARBA" id="ARBA00012483"/>
    </source>
</evidence>
<evidence type="ECO:0000256" key="9">
    <source>
        <dbReference type="SAM" id="MobiDB-lite"/>
    </source>
</evidence>
<dbReference type="SMART" id="SM00184">
    <property type="entry name" value="RING"/>
    <property type="match status" value="1"/>
</dbReference>
<protein>
    <recommendedName>
        <fullName evidence="2">RING-type E3 ubiquitin transferase</fullName>
        <ecNumber evidence="2">2.3.2.27</ecNumber>
    </recommendedName>
</protein>
<reference evidence="11" key="1">
    <citation type="journal article" date="2014" name="Genome Announc.">
        <title>Genome sequence of the yeast Cyberlindnera fabianii (Hansenula fabianii).</title>
        <authorList>
            <person name="Freel K.C."/>
            <person name="Sarilar V."/>
            <person name="Neuveglise C."/>
            <person name="Devillers H."/>
            <person name="Friedrich A."/>
            <person name="Schacherer J."/>
        </authorList>
    </citation>
    <scope>NUCLEOTIDE SEQUENCE</scope>
    <source>
        <strain evidence="11">YJS4271</strain>
    </source>
</reference>
<dbReference type="SUPFAM" id="SSF57850">
    <property type="entry name" value="RING/U-box"/>
    <property type="match status" value="1"/>
</dbReference>
<dbReference type="GO" id="GO:0005634">
    <property type="term" value="C:nucleus"/>
    <property type="evidence" value="ECO:0007669"/>
    <property type="project" value="TreeGrafter"/>
</dbReference>
<gene>
    <name evidence="11" type="ORF">CYFA0S_12e00298g</name>
</gene>
<dbReference type="PANTHER" id="PTHR22937">
    <property type="entry name" value="E3 UBIQUITIN-PROTEIN LIGASE RNF165"/>
    <property type="match status" value="1"/>
</dbReference>
<feature type="region of interest" description="Disordered" evidence="9">
    <location>
        <begin position="24"/>
        <end position="44"/>
    </location>
</feature>
<evidence type="ECO:0000313" key="11">
    <source>
        <dbReference type="EMBL" id="CDR43414.1"/>
    </source>
</evidence>
<dbReference type="EC" id="2.3.2.27" evidence="2"/>
<keyword evidence="4" id="KW-0479">Metal-binding</keyword>
<dbReference type="InterPro" id="IPR045191">
    <property type="entry name" value="MBR1/2-like"/>
</dbReference>
<keyword evidence="6" id="KW-0833">Ubl conjugation pathway</keyword>
<feature type="compositionally biased region" description="Polar residues" evidence="9">
    <location>
        <begin position="33"/>
        <end position="44"/>
    </location>
</feature>
<evidence type="ECO:0000256" key="5">
    <source>
        <dbReference type="ARBA" id="ARBA00022771"/>
    </source>
</evidence>
<comment type="catalytic activity">
    <reaction evidence="1">
        <text>S-ubiquitinyl-[E2 ubiquitin-conjugating enzyme]-L-cysteine + [acceptor protein]-L-lysine = [E2 ubiquitin-conjugating enzyme]-L-cysteine + N(6)-ubiquitinyl-[acceptor protein]-L-lysine.</text>
        <dbReference type="EC" id="2.3.2.27"/>
    </reaction>
</comment>
<feature type="region of interest" description="Disordered" evidence="9">
    <location>
        <begin position="159"/>
        <end position="192"/>
    </location>
</feature>
<dbReference type="OrthoDB" id="3980884at2759"/>
<evidence type="ECO:0000256" key="7">
    <source>
        <dbReference type="ARBA" id="ARBA00022833"/>
    </source>
</evidence>
<evidence type="ECO:0000256" key="6">
    <source>
        <dbReference type="ARBA" id="ARBA00022786"/>
    </source>
</evidence>
<dbReference type="GO" id="GO:0008270">
    <property type="term" value="F:zinc ion binding"/>
    <property type="evidence" value="ECO:0007669"/>
    <property type="project" value="UniProtKB-KW"/>
</dbReference>
<feature type="compositionally biased region" description="Polar residues" evidence="9">
    <location>
        <begin position="88"/>
        <end position="110"/>
    </location>
</feature>
<dbReference type="PANTHER" id="PTHR22937:SF65">
    <property type="entry name" value="E3 UBIQUITIN-PROTEIN LIGASE ARK2C"/>
    <property type="match status" value="1"/>
</dbReference>
<feature type="region of interest" description="Disordered" evidence="9">
    <location>
        <begin position="85"/>
        <end position="117"/>
    </location>
</feature>
<dbReference type="PROSITE" id="PS50089">
    <property type="entry name" value="ZF_RING_2"/>
    <property type="match status" value="1"/>
</dbReference>
<evidence type="ECO:0000256" key="3">
    <source>
        <dbReference type="ARBA" id="ARBA00022679"/>
    </source>
</evidence>
<evidence type="ECO:0000256" key="8">
    <source>
        <dbReference type="PROSITE-ProRule" id="PRU00175"/>
    </source>
</evidence>
<dbReference type="CDD" id="cd16461">
    <property type="entry name" value="RING-H2_EL5-like"/>
    <property type="match status" value="1"/>
</dbReference>
<dbReference type="AlphaFoldDB" id="A0A061B6H8"/>
<sequence>MLSRLLEVAATSTVTTLMGSSIVNGRRFDNTSRDGSQGDGNDSTFQEFVSSLRRGLLTNELTRNYRDRSTDNMTFFRAFRFDNESDTPEFTSESSTQALNAASSTPTNAPNVPPTIPEESAVIPVMIIGVRSVQQTTETFGNTLEDDVDWFIRGDSNTNQRRRQQQEEAFAQNATPTEERRDDVQEPHPTTQATQRSWVIFVMGNSFAWNHPVLSAPSLMNENPTYEDLLNLQELIGQVKPQVTTKEELDKHDDQLFELKLTPTDTTFLSKSSHEVLCRESCPDRCQICLTGYENNDIVRKLSSCDHFYHRDCIDTWLLKGKNNCPLCRSKGVVSPPSDEGDSVELRQVS</sequence>
<keyword evidence="7" id="KW-0862">Zinc</keyword>
<evidence type="ECO:0000259" key="10">
    <source>
        <dbReference type="PROSITE" id="PS50089"/>
    </source>
</evidence>
<feature type="compositionally biased region" description="Basic and acidic residues" evidence="9">
    <location>
        <begin position="177"/>
        <end position="186"/>
    </location>
</feature>
<keyword evidence="3" id="KW-0808">Transferase</keyword>
<evidence type="ECO:0000256" key="1">
    <source>
        <dbReference type="ARBA" id="ARBA00000900"/>
    </source>
</evidence>
<dbReference type="EMBL" id="LK052897">
    <property type="protein sequence ID" value="CDR43414.1"/>
    <property type="molecule type" value="Genomic_DNA"/>
</dbReference>
<dbReference type="Gene3D" id="3.30.40.10">
    <property type="entry name" value="Zinc/RING finger domain, C3HC4 (zinc finger)"/>
    <property type="match status" value="1"/>
</dbReference>
<dbReference type="GO" id="GO:0061630">
    <property type="term" value="F:ubiquitin protein ligase activity"/>
    <property type="evidence" value="ECO:0007669"/>
    <property type="project" value="UniProtKB-EC"/>
</dbReference>
<evidence type="ECO:0000256" key="4">
    <source>
        <dbReference type="ARBA" id="ARBA00022723"/>
    </source>
</evidence>
<dbReference type="PhylomeDB" id="A0A061B6H8"/>
<feature type="domain" description="RING-type" evidence="10">
    <location>
        <begin position="286"/>
        <end position="329"/>
    </location>
</feature>
<accession>A0A061B6H8</accession>
<dbReference type="Pfam" id="PF13639">
    <property type="entry name" value="zf-RING_2"/>
    <property type="match status" value="1"/>
</dbReference>
<name>A0A061B6H8_CYBFA</name>
<dbReference type="InterPro" id="IPR013083">
    <property type="entry name" value="Znf_RING/FYVE/PHD"/>
</dbReference>
<proteinExistence type="predicted"/>
<organism evidence="11">
    <name type="scientific">Cyberlindnera fabianii</name>
    <name type="common">Yeast</name>
    <name type="synonym">Hansenula fabianii</name>
    <dbReference type="NCBI Taxonomy" id="36022"/>
    <lineage>
        <taxon>Eukaryota</taxon>
        <taxon>Fungi</taxon>
        <taxon>Dikarya</taxon>
        <taxon>Ascomycota</taxon>
        <taxon>Saccharomycotina</taxon>
        <taxon>Saccharomycetes</taxon>
        <taxon>Phaffomycetales</taxon>
        <taxon>Phaffomycetaceae</taxon>
        <taxon>Cyberlindnera</taxon>
    </lineage>
</organism>
<keyword evidence="5 8" id="KW-0863">Zinc-finger</keyword>
<dbReference type="InterPro" id="IPR001841">
    <property type="entry name" value="Znf_RING"/>
</dbReference>